<dbReference type="GO" id="GO:0006611">
    <property type="term" value="P:protein export from nucleus"/>
    <property type="evidence" value="ECO:0007669"/>
    <property type="project" value="TreeGrafter"/>
</dbReference>
<dbReference type="KEGG" id="bvg:104907672"/>
<gene>
    <name evidence="10" type="ORF">BVRB_4g096410</name>
</gene>
<feature type="domain" description="Exportin-1 C-terminal" evidence="9">
    <location>
        <begin position="959"/>
        <end position="1026"/>
    </location>
</feature>
<dbReference type="OrthoDB" id="5548448at2759"/>
<dbReference type="Proteomes" id="UP000035740">
    <property type="component" value="Unassembled WGS sequence"/>
</dbReference>
<dbReference type="OMA" id="SCKSIFH"/>
<dbReference type="InterPro" id="IPR011989">
    <property type="entry name" value="ARM-like"/>
</dbReference>
<dbReference type="Gene3D" id="1.25.10.10">
    <property type="entry name" value="Leucine-rich Repeat Variant"/>
    <property type="match status" value="2"/>
</dbReference>
<evidence type="ECO:0000256" key="1">
    <source>
        <dbReference type="ARBA" id="ARBA00004123"/>
    </source>
</evidence>
<evidence type="ECO:0000256" key="7">
    <source>
        <dbReference type="ARBA" id="ARBA00023242"/>
    </source>
</evidence>
<dbReference type="SUPFAM" id="SSF48371">
    <property type="entry name" value="ARM repeat"/>
    <property type="match status" value="1"/>
</dbReference>
<dbReference type="PANTHER" id="PTHR12596">
    <property type="entry name" value="EXPORTIN 4,7-RELATED"/>
    <property type="match status" value="1"/>
</dbReference>
<keyword evidence="11" id="KW-1185">Reference proteome</keyword>
<name>A0A0J8BDJ9_BETVV</name>
<comment type="subcellular location">
    <subcellularLocation>
        <location evidence="2">Cytoplasm</location>
    </subcellularLocation>
    <subcellularLocation>
        <location evidence="1">Nucleus</location>
    </subcellularLocation>
</comment>
<evidence type="ECO:0000313" key="11">
    <source>
        <dbReference type="Proteomes" id="UP000035740"/>
    </source>
</evidence>
<evidence type="ECO:0000256" key="6">
    <source>
        <dbReference type="ARBA" id="ARBA00022927"/>
    </source>
</evidence>
<evidence type="ECO:0000256" key="4">
    <source>
        <dbReference type="ARBA" id="ARBA00022448"/>
    </source>
</evidence>
<dbReference type="InterPro" id="IPR014877">
    <property type="entry name" value="XPO1_C_dom"/>
</dbReference>
<dbReference type="InterPro" id="IPR016024">
    <property type="entry name" value="ARM-type_fold"/>
</dbReference>
<dbReference type="InterPro" id="IPR044189">
    <property type="entry name" value="XPO4/7-like"/>
</dbReference>
<keyword evidence="4" id="KW-0813">Transport</keyword>
<dbReference type="Gramene" id="KMS98012">
    <property type="protein sequence ID" value="KMS98012"/>
    <property type="gene ID" value="BVRB_4g096410"/>
</dbReference>
<sequence>MQDGEANDLSRLQSIMHTIELACSSIQMHVNPAAAEATILSLSQSPQPYQACKYILENSQVATAKFQAAAAIRDASLREWGMLTPVDKTSLISFCLCFVMQHASSSESYVQAKVSSVAAQLLKRGWLEFAASEKEGFLFQIKQAINGCHGVDMQFTGINFLESLVSEFSPSTSTAMGLPREFHEQCRMSLEVGNLKTFYSWAQEAAVAVTDRIVESDSEVPEVKVCTAAIRLMLQILNWDFRYSSSENAKTNVDVFSAKARLDPVYSRRSECILVQPGPSWQKILLSSGHVSWVLNLYGSLRHKFSLGGYWLDCPIAVSARKLIVQFCSLTGNIFSTDNNQMREHHLVLLLSGIIQWVHPPDAVSRAIECGKSESELLDGCRALLALATVTSPSVFDQLLKTICPFGTITLLSSLMSEVIKVLMVTDTDEETWSWVARDILLDTWTSLLAPSESGGNPSLPLEGISAAASLFSLILESELKTASATAFNDDDSNDYLHASIFGMDERLNSYGLIARASIEYSVPFLTKVFLERFAKLHQARGRSDPTAILEEIYSLLLITGHVLADEGEGELPLVPETIQMHFLDSREGDKHPVVVLSSSILHFAEQSVDPEIRVSTFSPRLMEAVIWFLARWSRTYLMASEASGNGDGGYLPEQLQHSKKVLLDFFGELNKGKSVLDLIVRISITALISYPGEKDLQELTCRHLFHGLVGRREISAHLVSLDAWRDLATSFANEQTLFSLSAPHQRSLARSLVLSASGLTNPETSNQYVRDLMNHMTVYLLNLSGKSDLKNVSQQPETIMVVSCLLERLRGAASASEPRTQRAIYEIGLSVMNPILTFLEVYKNEPAVVYLLLKFVVQWVEGQISYLEAQETATLINFSMRLLQIYSSHNIGKISISQSSTLDNEAKTEKYKDLRALIQLLANLCSKDLIDFSTGPVESSGTNIGQVVYVGLHIITPLISIDLLKYPKLCHEYFSLISHMLEVYPEMVGQLNAEAFAHIIGTLDYGLRHQDSEVVDKCLRALKALGSYHHKETITGNVGLGSQASGVKDSMGNVLEGILSRFLPSLLQLLLFEDYSTDLVSAAADALFPLILCEQGLYQRLCNELIEKQTNPAFKTRLANALHALTSANQISSTLDRINYQRFRKNLLNFLIEVRGFLQMV</sequence>
<dbReference type="EMBL" id="KQ090273">
    <property type="protein sequence ID" value="KMS98012.1"/>
    <property type="molecule type" value="Genomic_DNA"/>
</dbReference>
<accession>A0A0J8BDJ9</accession>
<dbReference type="Pfam" id="PF08767">
    <property type="entry name" value="CRM1_C"/>
    <property type="match status" value="1"/>
</dbReference>
<evidence type="ECO:0000256" key="8">
    <source>
        <dbReference type="ARBA" id="ARBA00040444"/>
    </source>
</evidence>
<dbReference type="GO" id="GO:0005643">
    <property type="term" value="C:nuclear pore"/>
    <property type="evidence" value="ECO:0007669"/>
    <property type="project" value="TreeGrafter"/>
</dbReference>
<evidence type="ECO:0000256" key="3">
    <source>
        <dbReference type="ARBA" id="ARBA00009466"/>
    </source>
</evidence>
<keyword evidence="5" id="KW-0963">Cytoplasm</keyword>
<dbReference type="eggNOG" id="KOG4541">
    <property type="taxonomic scope" value="Eukaryota"/>
</dbReference>
<reference evidence="10 11" key="1">
    <citation type="journal article" date="2014" name="Nature">
        <title>The genome of the recently domesticated crop plant sugar beet (Beta vulgaris).</title>
        <authorList>
            <person name="Dohm J.C."/>
            <person name="Minoche A.E."/>
            <person name="Holtgrawe D."/>
            <person name="Capella-Gutierrez S."/>
            <person name="Zakrzewski F."/>
            <person name="Tafer H."/>
            <person name="Rupp O."/>
            <person name="Sorensen T.R."/>
            <person name="Stracke R."/>
            <person name="Reinhardt R."/>
            <person name="Goesmann A."/>
            <person name="Kraft T."/>
            <person name="Schulz B."/>
            <person name="Stadler P.F."/>
            <person name="Schmidt T."/>
            <person name="Gabaldon T."/>
            <person name="Lehrach H."/>
            <person name="Weisshaar B."/>
            <person name="Himmelbauer H."/>
        </authorList>
    </citation>
    <scope>NUCLEOTIDE SEQUENCE [LARGE SCALE GENOMIC DNA]</scope>
    <source>
        <tissue evidence="10">Taproot</tissue>
    </source>
</reference>
<keyword evidence="7" id="KW-0539">Nucleus</keyword>
<dbReference type="FunFam" id="1.25.10.10:FF:000287">
    <property type="entry name" value="Exportin-4 protein"/>
    <property type="match status" value="1"/>
</dbReference>
<dbReference type="GO" id="GO:0005049">
    <property type="term" value="F:nuclear export signal receptor activity"/>
    <property type="evidence" value="ECO:0007669"/>
    <property type="project" value="InterPro"/>
</dbReference>
<dbReference type="PANTHER" id="PTHR12596:SF1">
    <property type="entry name" value="EXPORTIN-4"/>
    <property type="match status" value="1"/>
</dbReference>
<comment type="similarity">
    <text evidence="3">Belongs to the exportin family.</text>
</comment>
<protein>
    <recommendedName>
        <fullName evidence="8">Exportin-4</fullName>
    </recommendedName>
</protein>
<evidence type="ECO:0000313" key="10">
    <source>
        <dbReference type="EMBL" id="KMS98012.1"/>
    </source>
</evidence>
<organism evidence="10 11">
    <name type="scientific">Beta vulgaris subsp. vulgaris</name>
    <name type="common">Beet</name>
    <dbReference type="NCBI Taxonomy" id="3555"/>
    <lineage>
        <taxon>Eukaryota</taxon>
        <taxon>Viridiplantae</taxon>
        <taxon>Streptophyta</taxon>
        <taxon>Embryophyta</taxon>
        <taxon>Tracheophyta</taxon>
        <taxon>Spermatophyta</taxon>
        <taxon>Magnoliopsida</taxon>
        <taxon>eudicotyledons</taxon>
        <taxon>Gunneridae</taxon>
        <taxon>Pentapetalae</taxon>
        <taxon>Caryophyllales</taxon>
        <taxon>Chenopodiaceae</taxon>
        <taxon>Betoideae</taxon>
        <taxon>Beta</taxon>
    </lineage>
</organism>
<dbReference type="AlphaFoldDB" id="A0A0J8BDJ9"/>
<evidence type="ECO:0000259" key="9">
    <source>
        <dbReference type="Pfam" id="PF08767"/>
    </source>
</evidence>
<proteinExistence type="inferred from homology"/>
<dbReference type="GO" id="GO:0005737">
    <property type="term" value="C:cytoplasm"/>
    <property type="evidence" value="ECO:0007669"/>
    <property type="project" value="UniProtKB-SubCell"/>
</dbReference>
<evidence type="ECO:0000256" key="2">
    <source>
        <dbReference type="ARBA" id="ARBA00004496"/>
    </source>
</evidence>
<evidence type="ECO:0000256" key="5">
    <source>
        <dbReference type="ARBA" id="ARBA00022490"/>
    </source>
</evidence>
<keyword evidence="6" id="KW-0653">Protein transport</keyword>